<name>A0A1Y2GSX5_9FUNG</name>
<dbReference type="Proteomes" id="UP000193648">
    <property type="component" value="Unassembled WGS sequence"/>
</dbReference>
<protein>
    <submittedName>
        <fullName evidence="2">Uncharacterized protein</fullName>
    </submittedName>
</protein>
<dbReference type="OrthoDB" id="2337740at2759"/>
<sequence>MDPLTIKYILPYSLNFNPHQSVAPYPIPKEIPDPFTTAFTFNAFREFWSQERLAYQWAECSEKNSRFILAHKENLDKPLPTHSKAYPGRGRPREFDWTIKVALPLSPNERNWMKPMVSSSHDWKYIKNELRPSEEALQVEAETKSVPPSFLITYNDARATIYRKQIKEFTRGDSIVTSVEGWMKEIQANGGKGWFANEIGVNDPQSYLIAWCTKFQLEVRIAQIRYDPTGVNVTYRPRFCLQQVAKDNSLIACMDSTRRVAMSLREDKDKKSNKGKGKKVGSFPSLFTL</sequence>
<keyword evidence="3" id="KW-1185">Reference proteome</keyword>
<gene>
    <name evidence="2" type="ORF">BCR41DRAFT_369391</name>
</gene>
<comment type="caution">
    <text evidence="2">The sequence shown here is derived from an EMBL/GenBank/DDBJ whole genome shotgun (WGS) entry which is preliminary data.</text>
</comment>
<dbReference type="GeneID" id="33568295"/>
<dbReference type="RefSeq" id="XP_021883164.1">
    <property type="nucleotide sequence ID" value="XM_022026452.1"/>
</dbReference>
<evidence type="ECO:0000313" key="3">
    <source>
        <dbReference type="Proteomes" id="UP000193648"/>
    </source>
</evidence>
<dbReference type="AlphaFoldDB" id="A0A1Y2GSX5"/>
<reference evidence="2 3" key="1">
    <citation type="submission" date="2016-07" db="EMBL/GenBank/DDBJ databases">
        <title>Pervasive Adenine N6-methylation of Active Genes in Fungi.</title>
        <authorList>
            <consortium name="DOE Joint Genome Institute"/>
            <person name="Mondo S.J."/>
            <person name="Dannebaum R.O."/>
            <person name="Kuo R.C."/>
            <person name="Labutti K."/>
            <person name="Haridas S."/>
            <person name="Kuo A."/>
            <person name="Salamov A."/>
            <person name="Ahrendt S.R."/>
            <person name="Lipzen A."/>
            <person name="Sullivan W."/>
            <person name="Andreopoulos W.B."/>
            <person name="Clum A."/>
            <person name="Lindquist E."/>
            <person name="Daum C."/>
            <person name="Ramamoorthy G.K."/>
            <person name="Gryganskyi A."/>
            <person name="Culley D."/>
            <person name="Magnuson J.K."/>
            <person name="James T.Y."/>
            <person name="O'Malley M.A."/>
            <person name="Stajich J.E."/>
            <person name="Spatafora J.W."/>
            <person name="Visel A."/>
            <person name="Grigoriev I.V."/>
        </authorList>
    </citation>
    <scope>NUCLEOTIDE SEQUENCE [LARGE SCALE GENOMIC DNA]</scope>
    <source>
        <strain evidence="2 3">NRRL 3116</strain>
    </source>
</reference>
<organism evidence="2 3">
    <name type="scientific">Lobosporangium transversale</name>
    <dbReference type="NCBI Taxonomy" id="64571"/>
    <lineage>
        <taxon>Eukaryota</taxon>
        <taxon>Fungi</taxon>
        <taxon>Fungi incertae sedis</taxon>
        <taxon>Mucoromycota</taxon>
        <taxon>Mortierellomycotina</taxon>
        <taxon>Mortierellomycetes</taxon>
        <taxon>Mortierellales</taxon>
        <taxon>Mortierellaceae</taxon>
        <taxon>Lobosporangium</taxon>
    </lineage>
</organism>
<proteinExistence type="predicted"/>
<feature type="region of interest" description="Disordered" evidence="1">
    <location>
        <begin position="265"/>
        <end position="289"/>
    </location>
</feature>
<evidence type="ECO:0000313" key="2">
    <source>
        <dbReference type="EMBL" id="ORZ21913.1"/>
    </source>
</evidence>
<accession>A0A1Y2GSX5</accession>
<dbReference type="InParanoid" id="A0A1Y2GSX5"/>
<evidence type="ECO:0000256" key="1">
    <source>
        <dbReference type="SAM" id="MobiDB-lite"/>
    </source>
</evidence>
<dbReference type="EMBL" id="MCFF01000011">
    <property type="protein sequence ID" value="ORZ21913.1"/>
    <property type="molecule type" value="Genomic_DNA"/>
</dbReference>